<accession>A0A261XXS5</accession>
<evidence type="ECO:0000313" key="4">
    <source>
        <dbReference type="Proteomes" id="UP000242875"/>
    </source>
</evidence>
<keyword evidence="4" id="KW-1185">Reference proteome</keyword>
<dbReference type="Proteomes" id="UP000242875">
    <property type="component" value="Unassembled WGS sequence"/>
</dbReference>
<evidence type="ECO:0000256" key="1">
    <source>
        <dbReference type="SAM" id="MobiDB-lite"/>
    </source>
</evidence>
<feature type="transmembrane region" description="Helical" evidence="2">
    <location>
        <begin position="229"/>
        <end position="249"/>
    </location>
</feature>
<feature type="transmembrane region" description="Helical" evidence="2">
    <location>
        <begin position="163"/>
        <end position="186"/>
    </location>
</feature>
<dbReference type="EMBL" id="MVBO01000103">
    <property type="protein sequence ID" value="OZJ03131.1"/>
    <property type="molecule type" value="Genomic_DNA"/>
</dbReference>
<sequence length="340" mass="38916">MLKLSFGEQVNLFFGVIYLLVSAPILPRIVIYSKLYPNQRGHCYWTHILLFIFGVTRSLTSFFDPIGHISKVWVLIDYVVPILYIGGNLAVFYGAITAWWARFRVKRLDWRLLVFVSTLLISTTTVAAAVQLYAFTAKNDAGSGLFKLSVGTDLAHFFKDEDAILAFYTTTYLATAVTLLGVLVLAELWRHYVPPPPTEAERFAYLNPYSHPPLPRPIDNWPRVIAEPYFATLFIFYGLLCITRTFQYLGFDGCFFLYFDDAVWHQIKWINLPEVGILLLTALTGLNNWQDVRYLVERPRPPSLQRAPTSEFDKARPSRRPLLQTQRSASSHRQSSYGAV</sequence>
<feature type="transmembrane region" description="Helical" evidence="2">
    <location>
        <begin position="112"/>
        <end position="135"/>
    </location>
</feature>
<comment type="caution">
    <text evidence="3">The sequence shown here is derived from an EMBL/GenBank/DDBJ whole genome shotgun (WGS) entry which is preliminary data.</text>
</comment>
<name>A0A261XXS5_9FUNG</name>
<feature type="region of interest" description="Disordered" evidence="1">
    <location>
        <begin position="301"/>
        <end position="340"/>
    </location>
</feature>
<feature type="compositionally biased region" description="Polar residues" evidence="1">
    <location>
        <begin position="323"/>
        <end position="340"/>
    </location>
</feature>
<feature type="transmembrane region" description="Helical" evidence="2">
    <location>
        <begin position="75"/>
        <end position="100"/>
    </location>
</feature>
<reference evidence="3 4" key="1">
    <citation type="journal article" date="2017" name="Mycologia">
        <title>Bifiguratus adelaidae, gen. et sp. nov., a new member of Mucoromycotina in endophytic and soil-dwelling habitats.</title>
        <authorList>
            <person name="Torres-Cruz T.J."/>
            <person name="Billingsley Tobias T.L."/>
            <person name="Almatruk M."/>
            <person name="Hesse C."/>
            <person name="Kuske C.R."/>
            <person name="Desiro A."/>
            <person name="Benucci G.M."/>
            <person name="Bonito G."/>
            <person name="Stajich J.E."/>
            <person name="Dunlap C."/>
            <person name="Arnold A.E."/>
            <person name="Porras-Alfaro A."/>
        </authorList>
    </citation>
    <scope>NUCLEOTIDE SEQUENCE [LARGE SCALE GENOMIC DNA]</scope>
    <source>
        <strain evidence="3 4">AZ0501</strain>
    </source>
</reference>
<gene>
    <name evidence="3" type="ORF">BZG36_03875</name>
</gene>
<proteinExistence type="predicted"/>
<protein>
    <submittedName>
        <fullName evidence="3">Uncharacterized protein</fullName>
    </submittedName>
</protein>
<dbReference type="AlphaFoldDB" id="A0A261XXS5"/>
<evidence type="ECO:0000313" key="3">
    <source>
        <dbReference type="EMBL" id="OZJ03131.1"/>
    </source>
</evidence>
<feature type="transmembrane region" description="Helical" evidence="2">
    <location>
        <begin position="12"/>
        <end position="31"/>
    </location>
</feature>
<feature type="transmembrane region" description="Helical" evidence="2">
    <location>
        <begin position="43"/>
        <end position="63"/>
    </location>
</feature>
<keyword evidence="2" id="KW-1133">Transmembrane helix</keyword>
<keyword evidence="2" id="KW-0812">Transmembrane</keyword>
<evidence type="ECO:0000256" key="2">
    <source>
        <dbReference type="SAM" id="Phobius"/>
    </source>
</evidence>
<keyword evidence="2" id="KW-0472">Membrane</keyword>
<organism evidence="3 4">
    <name type="scientific">Bifiguratus adelaidae</name>
    <dbReference type="NCBI Taxonomy" id="1938954"/>
    <lineage>
        <taxon>Eukaryota</taxon>
        <taxon>Fungi</taxon>
        <taxon>Fungi incertae sedis</taxon>
        <taxon>Mucoromycota</taxon>
        <taxon>Mucoromycotina</taxon>
        <taxon>Endogonomycetes</taxon>
        <taxon>Endogonales</taxon>
        <taxon>Endogonales incertae sedis</taxon>
        <taxon>Bifiguratus</taxon>
    </lineage>
</organism>